<name>A0ABT4DUM1_9BACL</name>
<evidence type="ECO:0000313" key="1">
    <source>
        <dbReference type="EMBL" id="MCY9521034.1"/>
    </source>
</evidence>
<keyword evidence="2" id="KW-1185">Reference proteome</keyword>
<protein>
    <submittedName>
        <fullName evidence="1">Uncharacterized protein</fullName>
    </submittedName>
</protein>
<dbReference type="Proteomes" id="UP001207626">
    <property type="component" value="Unassembled WGS sequence"/>
</dbReference>
<dbReference type="GeneID" id="77001381"/>
<organism evidence="1 2">
    <name type="scientific">Paenibacillus apiarius</name>
    <dbReference type="NCBI Taxonomy" id="46240"/>
    <lineage>
        <taxon>Bacteria</taxon>
        <taxon>Bacillati</taxon>
        <taxon>Bacillota</taxon>
        <taxon>Bacilli</taxon>
        <taxon>Bacillales</taxon>
        <taxon>Paenibacillaceae</taxon>
        <taxon>Paenibacillus</taxon>
    </lineage>
</organism>
<dbReference type="EMBL" id="JAMDLW010000020">
    <property type="protein sequence ID" value="MCY9521034.1"/>
    <property type="molecule type" value="Genomic_DNA"/>
</dbReference>
<accession>A0ABT4DUM1</accession>
<sequence>MKYEKLNEAFKHLGYHPNRYVHVVDVTSQTIDFDYSDKERVDQLVIGAEEPMTLEELRHAAREKLIGEHPDFQFYREVNVTKLDIVHAFDLGEECL</sequence>
<comment type="caution">
    <text evidence="1">The sequence shown here is derived from an EMBL/GenBank/DDBJ whole genome shotgun (WGS) entry which is preliminary data.</text>
</comment>
<evidence type="ECO:0000313" key="2">
    <source>
        <dbReference type="Proteomes" id="UP001207626"/>
    </source>
</evidence>
<proteinExistence type="predicted"/>
<dbReference type="RefSeq" id="WP_087435724.1">
    <property type="nucleotide sequence ID" value="NZ_JAFFHZ010000001.1"/>
</dbReference>
<gene>
    <name evidence="1" type="ORF">M5X09_15355</name>
</gene>
<reference evidence="1 2" key="1">
    <citation type="submission" date="2022-05" db="EMBL/GenBank/DDBJ databases">
        <title>Genome Sequencing of Bee-Associated Microbes.</title>
        <authorList>
            <person name="Dunlap C."/>
        </authorList>
    </citation>
    <scope>NUCLEOTIDE SEQUENCE [LARGE SCALE GENOMIC DNA]</scope>
    <source>
        <strain evidence="1 2">NRRL NRS-1438</strain>
    </source>
</reference>